<feature type="signal peptide" evidence="2">
    <location>
        <begin position="1"/>
        <end position="26"/>
    </location>
</feature>
<evidence type="ECO:0000313" key="3">
    <source>
        <dbReference type="EMBL" id="EDP42778.1"/>
    </source>
</evidence>
<comment type="caution">
    <text evidence="3">The sequence shown here is derived from an EMBL/GenBank/DDBJ whole genome shotgun (WGS) entry which is preliminary data.</text>
</comment>
<organism evidence="3 4">
    <name type="scientific">Malassezia globosa (strain ATCC MYA-4612 / CBS 7966)</name>
    <name type="common">Dandruff-associated fungus</name>
    <dbReference type="NCBI Taxonomy" id="425265"/>
    <lineage>
        <taxon>Eukaryota</taxon>
        <taxon>Fungi</taxon>
        <taxon>Dikarya</taxon>
        <taxon>Basidiomycota</taxon>
        <taxon>Ustilaginomycotina</taxon>
        <taxon>Malasseziomycetes</taxon>
        <taxon>Malasseziales</taxon>
        <taxon>Malasseziaceae</taxon>
        <taxon>Malassezia</taxon>
    </lineage>
</organism>
<feature type="compositionally biased region" description="Polar residues" evidence="1">
    <location>
        <begin position="253"/>
        <end position="278"/>
    </location>
</feature>
<proteinExistence type="predicted"/>
<keyword evidence="2" id="KW-0732">Signal</keyword>
<dbReference type="RefSeq" id="XP_001729992.1">
    <property type="nucleotide sequence ID" value="XM_001729940.1"/>
</dbReference>
<sequence length="421" mass="46753">MKSSIAFISSCAFLFILAVLIALVLQCTNPPRLEARHPSLPPVGVRKRDDQVNAVQYPAPAPTTETSQLPTNPLNRAQPAASMSSQTLSMDPFENDTTKQPFVQSSYGQLPQPTVDATAPILQPVAETGRYKKTRSRALPQPPVPSRSDHGSHQGYYANGTSAYNNASATGYSDVGNVYNQQGYGYGYGYGYGTGTGASTGYTHVPNYAYPYEGMYQDASSPFNAYEVSAPVRGQASYQSHGYVPLPVPSASQPYGNYQDPNTFNSVSPSQHWSSKYNDYSHHRPLARHASQASSGKNSHLSRVDSVGAGDYRRHSQRRRNRKSEADTTLEKSQPRKSFADTTGNKQAPTPYSYDPGFSVAPNETFAVNYSFNEDSHYPLRDEYKYSQPELLWNSDYTNKGHYNSYYDAYPNKYQHRYDPF</sequence>
<reference evidence="3 4" key="1">
    <citation type="journal article" date="2007" name="Proc. Natl. Acad. Sci. U.S.A.">
        <title>Dandruff-associated Malassezia genomes reveal convergent and divergent virulence traits shared with plant and human fungal pathogens.</title>
        <authorList>
            <person name="Xu J."/>
            <person name="Saunders C.W."/>
            <person name="Hu P."/>
            <person name="Grant R.A."/>
            <person name="Boekhout T."/>
            <person name="Kuramae E.E."/>
            <person name="Kronstad J.W."/>
            <person name="Deangelis Y.M."/>
            <person name="Reeder N.L."/>
            <person name="Johnstone K.R."/>
            <person name="Leland M."/>
            <person name="Fieno A.M."/>
            <person name="Begley W.M."/>
            <person name="Sun Y."/>
            <person name="Lacey M.P."/>
            <person name="Chaudhary T."/>
            <person name="Keough T."/>
            <person name="Chu L."/>
            <person name="Sears R."/>
            <person name="Yuan B."/>
            <person name="Dawson T.L.Jr."/>
        </authorList>
    </citation>
    <scope>NUCLEOTIDE SEQUENCE [LARGE SCALE GENOMIC DNA]</scope>
    <source>
        <strain evidence="4">ATCC MYA-4612 / CBS 7966</strain>
    </source>
</reference>
<dbReference type="GeneID" id="5854299"/>
<keyword evidence="4" id="KW-1185">Reference proteome</keyword>
<feature type="compositionally biased region" description="Basic and acidic residues" evidence="1">
    <location>
        <begin position="323"/>
        <end position="334"/>
    </location>
</feature>
<feature type="region of interest" description="Disordered" evidence="1">
    <location>
        <begin position="58"/>
        <end position="110"/>
    </location>
</feature>
<dbReference type="VEuPathDB" id="FungiDB:MGL_2978"/>
<feature type="chain" id="PRO_5002725487" evidence="2">
    <location>
        <begin position="27"/>
        <end position="421"/>
    </location>
</feature>
<accession>A8Q6I7</accession>
<evidence type="ECO:0000313" key="4">
    <source>
        <dbReference type="Proteomes" id="UP000008837"/>
    </source>
</evidence>
<dbReference type="EMBL" id="AAYY01000010">
    <property type="protein sequence ID" value="EDP42778.1"/>
    <property type="molecule type" value="Genomic_DNA"/>
</dbReference>
<dbReference type="InParanoid" id="A8Q6I7"/>
<dbReference type="AlphaFoldDB" id="A8Q6I7"/>
<dbReference type="KEGG" id="mgl:MGL_2978"/>
<feature type="region of interest" description="Disordered" evidence="1">
    <location>
        <begin position="253"/>
        <end position="355"/>
    </location>
</feature>
<dbReference type="Proteomes" id="UP000008837">
    <property type="component" value="Unassembled WGS sequence"/>
</dbReference>
<feature type="compositionally biased region" description="Polar residues" evidence="1">
    <location>
        <begin position="98"/>
        <end position="110"/>
    </location>
</feature>
<feature type="compositionally biased region" description="Polar residues" evidence="1">
    <location>
        <begin position="63"/>
        <end position="89"/>
    </location>
</feature>
<evidence type="ECO:0000256" key="2">
    <source>
        <dbReference type="SAM" id="SignalP"/>
    </source>
</evidence>
<gene>
    <name evidence="3" type="ORF">MGL_2978</name>
</gene>
<feature type="compositionally biased region" description="Polar residues" evidence="1">
    <location>
        <begin position="340"/>
        <end position="350"/>
    </location>
</feature>
<dbReference type="OMA" id="FESHHEV"/>
<feature type="compositionally biased region" description="Polar residues" evidence="1">
    <location>
        <begin position="291"/>
        <end position="301"/>
    </location>
</feature>
<protein>
    <submittedName>
        <fullName evidence="3">Uncharacterized protein</fullName>
    </submittedName>
</protein>
<feature type="region of interest" description="Disordered" evidence="1">
    <location>
        <begin position="130"/>
        <end position="159"/>
    </location>
</feature>
<evidence type="ECO:0000256" key="1">
    <source>
        <dbReference type="SAM" id="MobiDB-lite"/>
    </source>
</evidence>
<name>A8Q6I7_MALGO</name>
<dbReference type="OrthoDB" id="3361805at2759"/>